<keyword evidence="2" id="KW-1185">Reference proteome</keyword>
<dbReference type="AlphaFoldDB" id="A0A371DH26"/>
<accession>A0A371DH26</accession>
<evidence type="ECO:0008006" key="3">
    <source>
        <dbReference type="Google" id="ProtNLM"/>
    </source>
</evidence>
<evidence type="ECO:0000313" key="2">
    <source>
        <dbReference type="Proteomes" id="UP000256964"/>
    </source>
</evidence>
<organism evidence="1 2">
    <name type="scientific">Lentinus brumalis</name>
    <dbReference type="NCBI Taxonomy" id="2498619"/>
    <lineage>
        <taxon>Eukaryota</taxon>
        <taxon>Fungi</taxon>
        <taxon>Dikarya</taxon>
        <taxon>Basidiomycota</taxon>
        <taxon>Agaricomycotina</taxon>
        <taxon>Agaricomycetes</taxon>
        <taxon>Polyporales</taxon>
        <taxon>Polyporaceae</taxon>
        <taxon>Lentinus</taxon>
    </lineage>
</organism>
<proteinExistence type="predicted"/>
<dbReference type="InterPro" id="IPR032675">
    <property type="entry name" value="LRR_dom_sf"/>
</dbReference>
<protein>
    <recommendedName>
        <fullName evidence="3">F-box domain-containing protein</fullName>
    </recommendedName>
</protein>
<dbReference type="Gene3D" id="3.80.10.10">
    <property type="entry name" value="Ribonuclease Inhibitor"/>
    <property type="match status" value="1"/>
</dbReference>
<evidence type="ECO:0000313" key="1">
    <source>
        <dbReference type="EMBL" id="RDX51829.1"/>
    </source>
</evidence>
<dbReference type="OrthoDB" id="2754196at2759"/>
<dbReference type="Proteomes" id="UP000256964">
    <property type="component" value="Unassembled WGS sequence"/>
</dbReference>
<dbReference type="SUPFAM" id="SSF52047">
    <property type="entry name" value="RNI-like"/>
    <property type="match status" value="1"/>
</dbReference>
<reference evidence="1 2" key="1">
    <citation type="journal article" date="2018" name="Biotechnol. Biofuels">
        <title>Integrative visual omics of the white-rot fungus Polyporus brumalis exposes the biotechnological potential of its oxidative enzymes for delignifying raw plant biomass.</title>
        <authorList>
            <person name="Miyauchi S."/>
            <person name="Rancon A."/>
            <person name="Drula E."/>
            <person name="Hage H."/>
            <person name="Chaduli D."/>
            <person name="Favel A."/>
            <person name="Grisel S."/>
            <person name="Henrissat B."/>
            <person name="Herpoel-Gimbert I."/>
            <person name="Ruiz-Duenas F.J."/>
            <person name="Chevret D."/>
            <person name="Hainaut M."/>
            <person name="Lin J."/>
            <person name="Wang M."/>
            <person name="Pangilinan J."/>
            <person name="Lipzen A."/>
            <person name="Lesage-Meessen L."/>
            <person name="Navarro D."/>
            <person name="Riley R."/>
            <person name="Grigoriev I.V."/>
            <person name="Zhou S."/>
            <person name="Raouche S."/>
            <person name="Rosso M.N."/>
        </authorList>
    </citation>
    <scope>NUCLEOTIDE SEQUENCE [LARGE SCALE GENOMIC DNA]</scope>
    <source>
        <strain evidence="1 2">BRFM 1820</strain>
    </source>
</reference>
<dbReference type="EMBL" id="KZ857393">
    <property type="protein sequence ID" value="RDX51829.1"/>
    <property type="molecule type" value="Genomic_DNA"/>
</dbReference>
<sequence length="580" mass="65246">MNNTFLSLVGQLRPALEANARSLSSENSLCALTVLRSVHQRLRAVYKGTKTIDDIPDDVLICIFKIYLVAIAECEPSFSITGRVAKKVDTSGVHLLTHVCQRWRRIMLGYSRFWSRIDGARREQLAVFIRRSRLVPLTLALSTDITGFDDLLSLTASRVQRLDLFVTRSFVHSIPTRWLNPNSLQCFTITYPDDIIHPDRPSPPIVLFGEKSVSLKALAIHNSPAWLPANHFPQLTHLHLEMLVHNAYPDICDISRLLTNTPKLKYLHIRGIPSFEHGPVTPLSVHLPNLRFAVLAFGALHTAMSFVSTWTIPANAFVCFDNMIPFDGRMAIPPRLSVVERVTTLQLATDGQLMHLIAEGSTSGLWLQGLTLLSGVSWTNWLDELHTSLPLPQITTLRIFVGKNTDVLRKILRRMPRLVELYVRLERKYEVRGADPSMSVAASLYRDLLDAAICPNLRTLGVDIQDDYHASAVCLWAADMAAMATERSAKGVALQRLVVQAFAGCGRNVDPSRRALQSDLAEDLAKVQHIEEVTLCCPGAPTATFERRACWDDEGTREYWLIPEYRAPYCRLPWKFEPQD</sequence>
<gene>
    <name evidence="1" type="ORF">OH76DRAFT_1481334</name>
</gene>
<name>A0A371DH26_9APHY</name>